<evidence type="ECO:0000256" key="9">
    <source>
        <dbReference type="ARBA" id="ARBA00022771"/>
    </source>
</evidence>
<organism evidence="19 20">
    <name type="scientific">Chara braunii</name>
    <name type="common">Braun's stonewort</name>
    <dbReference type="NCBI Taxonomy" id="69332"/>
    <lineage>
        <taxon>Eukaryota</taxon>
        <taxon>Viridiplantae</taxon>
        <taxon>Streptophyta</taxon>
        <taxon>Charophyceae</taxon>
        <taxon>Charales</taxon>
        <taxon>Characeae</taxon>
        <taxon>Chara</taxon>
    </lineage>
</organism>
<evidence type="ECO:0000256" key="7">
    <source>
        <dbReference type="ARBA" id="ARBA00022723"/>
    </source>
</evidence>
<dbReference type="GO" id="GO:0042054">
    <property type="term" value="F:histone methyltransferase activity"/>
    <property type="evidence" value="ECO:0007669"/>
    <property type="project" value="InterPro"/>
</dbReference>
<dbReference type="InterPro" id="IPR001214">
    <property type="entry name" value="SET_dom"/>
</dbReference>
<dbReference type="PROSITE" id="PS50868">
    <property type="entry name" value="POST_SET"/>
    <property type="match status" value="1"/>
</dbReference>
<dbReference type="CDD" id="cd19175">
    <property type="entry name" value="SET_ASHR3-like"/>
    <property type="match status" value="1"/>
</dbReference>
<comment type="caution">
    <text evidence="19">The sequence shown here is derived from an EMBL/GenBank/DDBJ whole genome shotgun (WGS) entry which is preliminary data.</text>
</comment>
<evidence type="ECO:0000256" key="10">
    <source>
        <dbReference type="ARBA" id="ARBA00022833"/>
    </source>
</evidence>
<dbReference type="InterPro" id="IPR003616">
    <property type="entry name" value="Post-SET_dom"/>
</dbReference>
<name>A0A388LVW1_CHABU</name>
<evidence type="ECO:0000256" key="14">
    <source>
        <dbReference type="SAM" id="MobiDB-lite"/>
    </source>
</evidence>
<evidence type="ECO:0000313" key="20">
    <source>
        <dbReference type="Proteomes" id="UP000265515"/>
    </source>
</evidence>
<keyword evidence="20" id="KW-1185">Reference proteome</keyword>
<keyword evidence="11" id="KW-0156">Chromatin regulator</keyword>
<dbReference type="InterPro" id="IPR006560">
    <property type="entry name" value="AWS_dom"/>
</dbReference>
<feature type="domain" description="PHD-type" evidence="15">
    <location>
        <begin position="20"/>
        <end position="66"/>
    </location>
</feature>
<dbReference type="PROSITE" id="PS50280">
    <property type="entry name" value="SET"/>
    <property type="match status" value="1"/>
</dbReference>
<keyword evidence="8" id="KW-0677">Repeat</keyword>
<gene>
    <name evidence="19" type="ORF">CBR_g41442</name>
</gene>
<dbReference type="STRING" id="69332.A0A388LVW1"/>
<dbReference type="InterPro" id="IPR013083">
    <property type="entry name" value="Znf_RING/FYVE/PHD"/>
</dbReference>
<evidence type="ECO:0000313" key="19">
    <source>
        <dbReference type="EMBL" id="GBG86446.1"/>
    </source>
</evidence>
<evidence type="ECO:0000256" key="12">
    <source>
        <dbReference type="ARBA" id="ARBA00023242"/>
    </source>
</evidence>
<keyword evidence="10" id="KW-0862">Zinc</keyword>
<evidence type="ECO:0000256" key="5">
    <source>
        <dbReference type="ARBA" id="ARBA00022679"/>
    </source>
</evidence>
<dbReference type="CDD" id="cd20404">
    <property type="entry name" value="Tudor_Agenet_AtEML-like"/>
    <property type="match status" value="1"/>
</dbReference>
<evidence type="ECO:0000256" key="1">
    <source>
        <dbReference type="ARBA" id="ARBA00004123"/>
    </source>
</evidence>
<dbReference type="Gramene" id="GBG86446">
    <property type="protein sequence ID" value="GBG86446"/>
    <property type="gene ID" value="CBR_g41442"/>
</dbReference>
<evidence type="ECO:0000256" key="6">
    <source>
        <dbReference type="ARBA" id="ARBA00022691"/>
    </source>
</evidence>
<dbReference type="PANTHER" id="PTHR22884">
    <property type="entry name" value="SET DOMAIN PROTEINS"/>
    <property type="match status" value="1"/>
</dbReference>
<dbReference type="SMART" id="SM00249">
    <property type="entry name" value="PHD"/>
    <property type="match status" value="3"/>
</dbReference>
<dbReference type="AlphaFoldDB" id="A0A388LVW1"/>
<dbReference type="PROSITE" id="PS51578">
    <property type="entry name" value="SAM_MT43_SET2_2"/>
    <property type="match status" value="1"/>
</dbReference>
<dbReference type="SUPFAM" id="SSF63748">
    <property type="entry name" value="Tudor/PWWP/MBT"/>
    <property type="match status" value="1"/>
</dbReference>
<dbReference type="PROSITE" id="PS01359">
    <property type="entry name" value="ZF_PHD_1"/>
    <property type="match status" value="1"/>
</dbReference>
<dbReference type="PROSITE" id="PS51215">
    <property type="entry name" value="AWS"/>
    <property type="match status" value="1"/>
</dbReference>
<dbReference type="GO" id="GO:0005634">
    <property type="term" value="C:nucleus"/>
    <property type="evidence" value="ECO:0007669"/>
    <property type="project" value="UniProtKB-SubCell"/>
</dbReference>
<dbReference type="InterPro" id="IPR001965">
    <property type="entry name" value="Znf_PHD"/>
</dbReference>
<protein>
    <recommendedName>
        <fullName evidence="21">Histone-lysine N-methyltransferase</fullName>
    </recommendedName>
</protein>
<accession>A0A388LVW1</accession>
<dbReference type="InterPro" id="IPR047365">
    <property type="entry name" value="Tudor_AtPTM-like"/>
</dbReference>
<keyword evidence="3" id="KW-0158">Chromosome</keyword>
<dbReference type="InterPro" id="IPR019787">
    <property type="entry name" value="Znf_PHD-finger"/>
</dbReference>
<dbReference type="Gene3D" id="3.30.40.10">
    <property type="entry name" value="Zinc/RING finger domain, C3HC4 (zinc finger)"/>
    <property type="match status" value="2"/>
</dbReference>
<dbReference type="GO" id="GO:0005694">
    <property type="term" value="C:chromosome"/>
    <property type="evidence" value="ECO:0007669"/>
    <property type="project" value="UniProtKB-SubCell"/>
</dbReference>
<reference evidence="19 20" key="1">
    <citation type="journal article" date="2018" name="Cell">
        <title>The Chara Genome: Secondary Complexity and Implications for Plant Terrestrialization.</title>
        <authorList>
            <person name="Nishiyama T."/>
            <person name="Sakayama H."/>
            <person name="Vries J.D."/>
            <person name="Buschmann H."/>
            <person name="Saint-Marcoux D."/>
            <person name="Ullrich K.K."/>
            <person name="Haas F.B."/>
            <person name="Vanderstraeten L."/>
            <person name="Becker D."/>
            <person name="Lang D."/>
            <person name="Vosolsobe S."/>
            <person name="Rombauts S."/>
            <person name="Wilhelmsson P.K.I."/>
            <person name="Janitza P."/>
            <person name="Kern R."/>
            <person name="Heyl A."/>
            <person name="Rumpler F."/>
            <person name="Villalobos L.I.A.C."/>
            <person name="Clay J.M."/>
            <person name="Skokan R."/>
            <person name="Toyoda A."/>
            <person name="Suzuki Y."/>
            <person name="Kagoshima H."/>
            <person name="Schijlen E."/>
            <person name="Tajeshwar N."/>
            <person name="Catarino B."/>
            <person name="Hetherington A.J."/>
            <person name="Saltykova A."/>
            <person name="Bonnot C."/>
            <person name="Breuninger H."/>
            <person name="Symeonidi A."/>
            <person name="Radhakrishnan G.V."/>
            <person name="Van Nieuwerburgh F."/>
            <person name="Deforce D."/>
            <person name="Chang C."/>
            <person name="Karol K.G."/>
            <person name="Hedrich R."/>
            <person name="Ulvskov P."/>
            <person name="Glockner G."/>
            <person name="Delwiche C.F."/>
            <person name="Petrasek J."/>
            <person name="Van de Peer Y."/>
            <person name="Friml J."/>
            <person name="Beilby M."/>
            <person name="Dolan L."/>
            <person name="Kohara Y."/>
            <person name="Sugano S."/>
            <person name="Fujiyama A."/>
            <person name="Delaux P.-M."/>
            <person name="Quint M."/>
            <person name="TheiBen G."/>
            <person name="Hagemann M."/>
            <person name="Harholt J."/>
            <person name="Dunand C."/>
            <person name="Zachgo S."/>
            <person name="Langdale J."/>
            <person name="Maumus F."/>
            <person name="Straeten D.V.D."/>
            <person name="Gould S.B."/>
            <person name="Rensing S.A."/>
        </authorList>
    </citation>
    <scope>NUCLEOTIDE SEQUENCE [LARGE SCALE GENOMIC DNA]</scope>
    <source>
        <strain evidence="19 20">S276</strain>
    </source>
</reference>
<dbReference type="Pfam" id="PF21743">
    <property type="entry name" value="PTM_DIR17_Tudor"/>
    <property type="match status" value="1"/>
</dbReference>
<dbReference type="InterPro" id="IPR025787">
    <property type="entry name" value="Hist-Lys_N-MeTrfase_SET2_plant"/>
</dbReference>
<dbReference type="SUPFAM" id="SSF82199">
    <property type="entry name" value="SET domain"/>
    <property type="match status" value="1"/>
</dbReference>
<dbReference type="InterPro" id="IPR019786">
    <property type="entry name" value="Zinc_finger_PHD-type_CS"/>
</dbReference>
<keyword evidence="4" id="KW-0489">Methyltransferase</keyword>
<evidence type="ECO:0000256" key="3">
    <source>
        <dbReference type="ARBA" id="ARBA00022454"/>
    </source>
</evidence>
<evidence type="ECO:0000256" key="4">
    <source>
        <dbReference type="ARBA" id="ARBA00022603"/>
    </source>
</evidence>
<dbReference type="Pfam" id="PF22908">
    <property type="entry name" value="PHD_NSD"/>
    <property type="match status" value="1"/>
</dbReference>
<proteinExistence type="predicted"/>
<evidence type="ECO:0000259" key="17">
    <source>
        <dbReference type="PROSITE" id="PS50868"/>
    </source>
</evidence>
<dbReference type="GO" id="GO:0032259">
    <property type="term" value="P:methylation"/>
    <property type="evidence" value="ECO:0007669"/>
    <property type="project" value="UniProtKB-KW"/>
</dbReference>
<dbReference type="InterPro" id="IPR050777">
    <property type="entry name" value="SET2_Histone-Lys_MeTrsfase"/>
</dbReference>
<dbReference type="InterPro" id="IPR046341">
    <property type="entry name" value="SET_dom_sf"/>
</dbReference>
<dbReference type="Pfam" id="PF23004">
    <property type="entry name" value="PHDvar_NSD"/>
    <property type="match status" value="1"/>
</dbReference>
<evidence type="ECO:0000259" key="18">
    <source>
        <dbReference type="PROSITE" id="PS51215"/>
    </source>
</evidence>
<evidence type="ECO:0000256" key="2">
    <source>
        <dbReference type="ARBA" id="ARBA00004286"/>
    </source>
</evidence>
<evidence type="ECO:0000259" key="16">
    <source>
        <dbReference type="PROSITE" id="PS50280"/>
    </source>
</evidence>
<feature type="domain" description="Post-SET" evidence="17">
    <location>
        <begin position="416"/>
        <end position="432"/>
    </location>
</feature>
<dbReference type="EMBL" id="BFEA01000565">
    <property type="protein sequence ID" value="GBG86446.1"/>
    <property type="molecule type" value="Genomic_DNA"/>
</dbReference>
<keyword evidence="12" id="KW-0539">Nucleus</keyword>
<dbReference type="OMA" id="MCEISRE"/>
<evidence type="ECO:0008006" key="21">
    <source>
        <dbReference type="Google" id="ProtNLM"/>
    </source>
</evidence>
<keyword evidence="5" id="KW-0808">Transferase</keyword>
<keyword evidence="6" id="KW-0949">S-adenosyl-L-methionine</keyword>
<dbReference type="Proteomes" id="UP000265515">
    <property type="component" value="Unassembled WGS sequence"/>
</dbReference>
<dbReference type="OrthoDB" id="422362at2759"/>
<dbReference type="Pfam" id="PF00856">
    <property type="entry name" value="SET"/>
    <property type="match status" value="1"/>
</dbReference>
<evidence type="ECO:0000256" key="8">
    <source>
        <dbReference type="ARBA" id="ARBA00022737"/>
    </source>
</evidence>
<dbReference type="GO" id="GO:0008270">
    <property type="term" value="F:zinc ion binding"/>
    <property type="evidence" value="ECO:0007669"/>
    <property type="project" value="UniProtKB-KW"/>
</dbReference>
<evidence type="ECO:0000259" key="15">
    <source>
        <dbReference type="PROSITE" id="PS50016"/>
    </source>
</evidence>
<sequence>MGKPRKEKTASIWGADDGFSYLCCVCDDFGELICCEQCRRGFHCKCLGLAVLPEEDTWMCPDCRQGKVYCFMCKKEGRLNEAAFKCAVPECGKFYHRECQRTFNVKGSRKKALDSGYICPHHFCSACDELGPRNRMQFRCLKCPIAYHERCIPDGTPLLTDMPGWFLCWRHEDDWKSGEKDWEPTSDISVIFDRLPLPDILHNFKLPHSIHEAVRRMNNKPPEFTHIKQNVFLIKKPRRRSEDHSMQCSCTQMGEDGVCGRDCICRMLFTGCSKNCGCGEKCTNLPFHKLKGRKIRPVKTERCGWGVEAAENIRAGDFIIEYVGEVIDDEICEKRLWAMKARGETNFYLCEISKDMVVDATFKGNISRFINHSCDPNCELQKWEMEGSLRVGVFATRDIPEGANLTYDYQFIQFGQDQYCLCGSEECRGKLGAKPSKHKPVKNVIADALADSESRDGSLDALSRLRPCKKPRTVLHRGYGVSRITEYFPTSKVGHLSFKASAKIQACRYDQVNEAGDVGSSVIGSTPNKRRTDEEVISGRRVQIWWPLDQRYYRGTVGDYNHSSRTHQIEYDDGDTEELDLSKETWHYDESSSSVGTSRRGPISSARSETTAQEVTVATGVSVMT</sequence>
<dbReference type="Gene3D" id="2.30.30.140">
    <property type="match status" value="1"/>
</dbReference>
<feature type="domain" description="AWS" evidence="18">
    <location>
        <begin position="243"/>
        <end position="291"/>
    </location>
</feature>
<dbReference type="InterPro" id="IPR047893">
    <property type="entry name" value="ASHR3-like_SET"/>
</dbReference>
<feature type="domain" description="SET" evidence="16">
    <location>
        <begin position="288"/>
        <end position="410"/>
    </location>
</feature>
<dbReference type="PROSITE" id="PS50016">
    <property type="entry name" value="ZF_PHD_2"/>
    <property type="match status" value="1"/>
</dbReference>
<dbReference type="SMART" id="SM00570">
    <property type="entry name" value="AWS"/>
    <property type="match status" value="1"/>
</dbReference>
<dbReference type="InterPro" id="IPR055198">
    <property type="entry name" value="NSD_PHD"/>
</dbReference>
<evidence type="ECO:0000256" key="11">
    <source>
        <dbReference type="ARBA" id="ARBA00022853"/>
    </source>
</evidence>
<dbReference type="InterPro" id="IPR055197">
    <property type="entry name" value="PHDvar_NSD"/>
</dbReference>
<feature type="region of interest" description="Disordered" evidence="14">
    <location>
        <begin position="585"/>
        <end position="613"/>
    </location>
</feature>
<dbReference type="SMART" id="SM00317">
    <property type="entry name" value="SET"/>
    <property type="match status" value="1"/>
</dbReference>
<dbReference type="SUPFAM" id="SSF57903">
    <property type="entry name" value="FYVE/PHD zinc finger"/>
    <property type="match status" value="1"/>
</dbReference>
<dbReference type="Gene3D" id="2.170.270.10">
    <property type="entry name" value="SET domain"/>
    <property type="match status" value="1"/>
</dbReference>
<comment type="subcellular location">
    <subcellularLocation>
        <location evidence="2">Chromosome</location>
    </subcellularLocation>
    <subcellularLocation>
        <location evidence="1">Nucleus</location>
    </subcellularLocation>
</comment>
<dbReference type="CDD" id="cd15566">
    <property type="entry name" value="PHD3_NSD"/>
    <property type="match status" value="1"/>
</dbReference>
<keyword evidence="9 13" id="KW-0863">Zinc-finger</keyword>
<keyword evidence="7" id="KW-0479">Metal-binding</keyword>
<dbReference type="SMART" id="SM00508">
    <property type="entry name" value="PostSET"/>
    <property type="match status" value="1"/>
</dbReference>
<dbReference type="InterPro" id="IPR011011">
    <property type="entry name" value="Znf_FYVE_PHD"/>
</dbReference>
<evidence type="ECO:0000256" key="13">
    <source>
        <dbReference type="PROSITE-ProRule" id="PRU00146"/>
    </source>
</evidence>